<dbReference type="CDD" id="cd15488">
    <property type="entry name" value="Tm-1-like"/>
    <property type="match status" value="1"/>
</dbReference>
<dbReference type="STRING" id="1182545.A0A072PJT9"/>
<dbReference type="RefSeq" id="XP_013262741.1">
    <property type="nucleotide sequence ID" value="XM_013407287.1"/>
</dbReference>
<name>A0A072PJT9_9EURO</name>
<evidence type="ECO:0000313" key="3">
    <source>
        <dbReference type="EMBL" id="KEF60151.1"/>
    </source>
</evidence>
<reference evidence="3 4" key="1">
    <citation type="submission" date="2013-03" db="EMBL/GenBank/DDBJ databases">
        <title>The Genome Sequence of Exophiala aquamarina CBS 119918.</title>
        <authorList>
            <consortium name="The Broad Institute Genomics Platform"/>
            <person name="Cuomo C."/>
            <person name="de Hoog S."/>
            <person name="Gorbushina A."/>
            <person name="Walker B."/>
            <person name="Young S.K."/>
            <person name="Zeng Q."/>
            <person name="Gargeya S."/>
            <person name="Fitzgerald M."/>
            <person name="Haas B."/>
            <person name="Abouelleil A."/>
            <person name="Allen A.W."/>
            <person name="Alvarado L."/>
            <person name="Arachchi H.M."/>
            <person name="Berlin A.M."/>
            <person name="Chapman S.B."/>
            <person name="Gainer-Dewar J."/>
            <person name="Goldberg J."/>
            <person name="Griggs A."/>
            <person name="Gujja S."/>
            <person name="Hansen M."/>
            <person name="Howarth C."/>
            <person name="Imamovic A."/>
            <person name="Ireland A."/>
            <person name="Larimer J."/>
            <person name="McCowan C."/>
            <person name="Murphy C."/>
            <person name="Pearson M."/>
            <person name="Poon T.W."/>
            <person name="Priest M."/>
            <person name="Roberts A."/>
            <person name="Saif S."/>
            <person name="Shea T."/>
            <person name="Sisk P."/>
            <person name="Sykes S."/>
            <person name="Wortman J."/>
            <person name="Nusbaum C."/>
            <person name="Birren B."/>
        </authorList>
    </citation>
    <scope>NUCLEOTIDE SEQUENCE [LARGE SCALE GENOMIC DNA]</scope>
    <source>
        <strain evidence="3 4">CBS 119918</strain>
    </source>
</reference>
<evidence type="ECO:0000259" key="1">
    <source>
        <dbReference type="Pfam" id="PF06792"/>
    </source>
</evidence>
<dbReference type="GeneID" id="25279928"/>
<dbReference type="OrthoDB" id="10264588at2759"/>
<dbReference type="VEuPathDB" id="FungiDB:A1O9_05001"/>
<organism evidence="3 4">
    <name type="scientific">Exophiala aquamarina CBS 119918</name>
    <dbReference type="NCBI Taxonomy" id="1182545"/>
    <lineage>
        <taxon>Eukaryota</taxon>
        <taxon>Fungi</taxon>
        <taxon>Dikarya</taxon>
        <taxon>Ascomycota</taxon>
        <taxon>Pezizomycotina</taxon>
        <taxon>Eurotiomycetes</taxon>
        <taxon>Chaetothyriomycetidae</taxon>
        <taxon>Chaetothyriales</taxon>
        <taxon>Herpotrichiellaceae</taxon>
        <taxon>Exophiala</taxon>
    </lineage>
</organism>
<gene>
    <name evidence="3" type="ORF">A1O9_05001</name>
</gene>
<dbReference type="InterPro" id="IPR056778">
    <property type="entry name" value="UPF0261_C"/>
</dbReference>
<dbReference type="PANTHER" id="PTHR31862">
    <property type="entry name" value="UPF0261 DOMAIN PROTEIN (AFU_ORTHOLOGUE AFUA_1G10120)"/>
    <property type="match status" value="1"/>
</dbReference>
<dbReference type="NCBIfam" id="NF002674">
    <property type="entry name" value="PRK02399.1-2"/>
    <property type="match status" value="1"/>
</dbReference>
<evidence type="ECO:0000313" key="4">
    <source>
        <dbReference type="Proteomes" id="UP000027920"/>
    </source>
</evidence>
<dbReference type="InterPro" id="IPR051353">
    <property type="entry name" value="Tobamovirus_resist_UPF0261"/>
</dbReference>
<proteinExistence type="predicted"/>
<dbReference type="PANTHER" id="PTHR31862:SF1">
    <property type="entry name" value="UPF0261 DOMAIN PROTEIN (AFU_ORTHOLOGUE AFUA_1G10120)"/>
    <property type="match status" value="1"/>
</dbReference>
<protein>
    <submittedName>
        <fullName evidence="3">Uncharacterized protein</fullName>
    </submittedName>
</protein>
<sequence length="464" mass="50126">MAKPTVLIVGTTDTKLAEIAYLRLKILEEGACQTKVLDVSHTPSKDPALAELSAQELVSPLHEHSSKLKTLSRGEYIEQAIGICFPVVRDLVSQSQIQGIVSAAGSSGSSLATALMRKACPIGFPKLMVSTMASGDIKHYIEETDITMMYSVVDIAGINSVLRRILANAAAAISAMTSSYAKALVDPSIQGTKGRRIAITMFGNTTECVDQIRHILTSTPHDVSDYEIYVFHATGAGGRAMERLIDEGQIDAVIDLTTTEIADELFGGVLTAGPDRLEIAAKKGIPMILSVGACDMVNFGPRDTVPEKYNDRELLVHNPAVTLMRTTPEENEKIGEFIASKLIKHASVPTSIRVLLPQGGISAVDAPNKPFHNPQADEALFQSIEEGLEGSGIEVEKHHLHINDEVFAGHVASAILEVMGVTPRNYRLANARRRKWSFDHGASVMLARRPSQMEEPPATNFSVV</sequence>
<dbReference type="Pfam" id="PF06792">
    <property type="entry name" value="UPF0261"/>
    <property type="match status" value="1"/>
</dbReference>
<dbReference type="AlphaFoldDB" id="A0A072PJT9"/>
<evidence type="ECO:0000259" key="2">
    <source>
        <dbReference type="Pfam" id="PF23189"/>
    </source>
</evidence>
<dbReference type="Gene3D" id="3.40.50.12020">
    <property type="entry name" value="Uncharacterised protein family UPF0261, NN domain"/>
    <property type="match status" value="1"/>
</dbReference>
<keyword evidence="4" id="KW-1185">Reference proteome</keyword>
<dbReference type="Gene3D" id="3.40.50.12030">
    <property type="entry name" value="Uncharacterised protein family UPF0261, NC domain"/>
    <property type="match status" value="1"/>
</dbReference>
<comment type="caution">
    <text evidence="3">The sequence shown here is derived from an EMBL/GenBank/DDBJ whole genome shotgun (WGS) entry which is preliminary data.</text>
</comment>
<dbReference type="HOGENOM" id="CLU_036813_1_0_1"/>
<feature type="domain" description="UPF0261" evidence="1">
    <location>
        <begin position="4"/>
        <end position="181"/>
    </location>
</feature>
<feature type="domain" description="UPF0261" evidence="2">
    <location>
        <begin position="196"/>
        <end position="419"/>
    </location>
</feature>
<accession>A0A072PJT9</accession>
<dbReference type="EMBL" id="AMGV01000003">
    <property type="protein sequence ID" value="KEF60151.1"/>
    <property type="molecule type" value="Genomic_DNA"/>
</dbReference>
<dbReference type="Pfam" id="PF23189">
    <property type="entry name" value="UPF0261_C"/>
    <property type="match status" value="1"/>
</dbReference>
<dbReference type="InterPro" id="IPR044122">
    <property type="entry name" value="UPF0261_N"/>
</dbReference>
<dbReference type="Proteomes" id="UP000027920">
    <property type="component" value="Unassembled WGS sequence"/>
</dbReference>